<accession>A0A6S7G656</accession>
<dbReference type="AlphaFoldDB" id="A0A6S7G656"/>
<evidence type="ECO:0000313" key="2">
    <source>
        <dbReference type="Proteomes" id="UP001152795"/>
    </source>
</evidence>
<comment type="caution">
    <text evidence="1">The sequence shown here is derived from an EMBL/GenBank/DDBJ whole genome shotgun (WGS) entry which is preliminary data.</text>
</comment>
<keyword evidence="2" id="KW-1185">Reference proteome</keyword>
<reference evidence="1" key="1">
    <citation type="submission" date="2020-04" db="EMBL/GenBank/DDBJ databases">
        <authorList>
            <person name="Alioto T."/>
            <person name="Alioto T."/>
            <person name="Gomez Garrido J."/>
        </authorList>
    </citation>
    <scope>NUCLEOTIDE SEQUENCE</scope>
    <source>
        <strain evidence="1">A484AB</strain>
    </source>
</reference>
<sequence length="212" mass="24075">MQSDRQTLIKAISKQSEIIKQLSSKVDNLQNTEEIHRVVPEVKPTMQNISPLPTMRITTDLKTTPKVPTASSYPMLKNTKKNSFPVDWLGKLPLIEGKYKLQSVKFLNYKPCSGQKENFESTSYTHQKQYVTADEIDDNFLGAQLEKTESANAQSLSQTGLAQPLEADSTHDEVIKMPIQPIRIMHLTYIFSAYSIPPEIVQLSTHFSYEKK</sequence>
<dbReference type="Proteomes" id="UP001152795">
    <property type="component" value="Unassembled WGS sequence"/>
</dbReference>
<gene>
    <name evidence="1" type="ORF">PACLA_8A011450</name>
</gene>
<evidence type="ECO:0000313" key="1">
    <source>
        <dbReference type="EMBL" id="CAB3987418.1"/>
    </source>
</evidence>
<protein>
    <submittedName>
        <fullName evidence="1">Uncharacterized protein</fullName>
    </submittedName>
</protein>
<name>A0A6S7G656_PARCT</name>
<dbReference type="EMBL" id="CACRXK020001170">
    <property type="protein sequence ID" value="CAB3987418.1"/>
    <property type="molecule type" value="Genomic_DNA"/>
</dbReference>
<proteinExistence type="predicted"/>
<organism evidence="1 2">
    <name type="scientific">Paramuricea clavata</name>
    <name type="common">Red gorgonian</name>
    <name type="synonym">Violescent sea-whip</name>
    <dbReference type="NCBI Taxonomy" id="317549"/>
    <lineage>
        <taxon>Eukaryota</taxon>
        <taxon>Metazoa</taxon>
        <taxon>Cnidaria</taxon>
        <taxon>Anthozoa</taxon>
        <taxon>Octocorallia</taxon>
        <taxon>Malacalcyonacea</taxon>
        <taxon>Plexauridae</taxon>
        <taxon>Paramuricea</taxon>
    </lineage>
</organism>